<keyword evidence="1" id="KW-1133">Transmembrane helix</keyword>
<feature type="transmembrane region" description="Helical" evidence="1">
    <location>
        <begin position="236"/>
        <end position="254"/>
    </location>
</feature>
<proteinExistence type="predicted"/>
<reference evidence="3" key="1">
    <citation type="journal article" date="2019" name="Int. J. Syst. Evol. Microbiol.">
        <title>The Global Catalogue of Microorganisms (GCM) 10K type strain sequencing project: providing services to taxonomists for standard genome sequencing and annotation.</title>
        <authorList>
            <consortium name="The Broad Institute Genomics Platform"/>
            <consortium name="The Broad Institute Genome Sequencing Center for Infectious Disease"/>
            <person name="Wu L."/>
            <person name="Ma J."/>
        </authorList>
    </citation>
    <scope>NUCLEOTIDE SEQUENCE [LARGE SCALE GENOMIC DNA]</scope>
    <source>
        <strain evidence="3">CCUG 36956</strain>
    </source>
</reference>
<keyword evidence="3" id="KW-1185">Reference proteome</keyword>
<accession>A0ABW1JYF0</accession>
<feature type="transmembrane region" description="Helical" evidence="1">
    <location>
        <begin position="103"/>
        <end position="130"/>
    </location>
</feature>
<dbReference type="EMBL" id="JBHSQN010000017">
    <property type="protein sequence ID" value="MFC6014522.1"/>
    <property type="molecule type" value="Genomic_DNA"/>
</dbReference>
<keyword evidence="1" id="KW-0472">Membrane</keyword>
<evidence type="ECO:0000256" key="1">
    <source>
        <dbReference type="SAM" id="Phobius"/>
    </source>
</evidence>
<dbReference type="Proteomes" id="UP001596223">
    <property type="component" value="Unassembled WGS sequence"/>
</dbReference>
<protein>
    <submittedName>
        <fullName evidence="2">ABC transporter permease</fullName>
    </submittedName>
</protein>
<evidence type="ECO:0000313" key="2">
    <source>
        <dbReference type="EMBL" id="MFC6014522.1"/>
    </source>
</evidence>
<sequence length="262" mass="27831">MIATYLARSVRSEATKVGGRNPLWYAVIPAAVLLPLALNFGIAEAAAANVIQGAGGMDTDNAAYWVLVFSTFILMSAGVSALGAEFKDRTAETVFGIQPRRRLLPIAELAVFGLISAAVTFATTFVLLGVFPRLFPTIWGRVDAFSPEGIRLLICVPIVTVAVCALGLGVAAFVPKPALVVTIVLLWKFGIEVFVTFVPGTLGTTLQRLSPFKNAELGAGQLSTIKTLFGGPDGSLLYFVVLCLAIFVLGTIRLSRREPNTD</sequence>
<comment type="caution">
    <text evidence="2">The sequence shown here is derived from an EMBL/GenBank/DDBJ whole genome shotgun (WGS) entry which is preliminary data.</text>
</comment>
<name>A0ABW1JYF0_9NOCA</name>
<evidence type="ECO:0000313" key="3">
    <source>
        <dbReference type="Proteomes" id="UP001596223"/>
    </source>
</evidence>
<keyword evidence="1" id="KW-0812">Transmembrane</keyword>
<dbReference type="RefSeq" id="WP_378609876.1">
    <property type="nucleotide sequence ID" value="NZ_JBHSQN010000017.1"/>
</dbReference>
<feature type="transmembrane region" description="Helical" evidence="1">
    <location>
        <begin position="178"/>
        <end position="198"/>
    </location>
</feature>
<organism evidence="2 3">
    <name type="scientific">Nocardia lasii</name>
    <dbReference type="NCBI Taxonomy" id="1616107"/>
    <lineage>
        <taxon>Bacteria</taxon>
        <taxon>Bacillati</taxon>
        <taxon>Actinomycetota</taxon>
        <taxon>Actinomycetes</taxon>
        <taxon>Mycobacteriales</taxon>
        <taxon>Nocardiaceae</taxon>
        <taxon>Nocardia</taxon>
    </lineage>
</organism>
<feature type="transmembrane region" description="Helical" evidence="1">
    <location>
        <begin position="21"/>
        <end position="42"/>
    </location>
</feature>
<feature type="transmembrane region" description="Helical" evidence="1">
    <location>
        <begin position="62"/>
        <end position="82"/>
    </location>
</feature>
<gene>
    <name evidence="2" type="ORF">ACFP3H_26000</name>
</gene>
<feature type="transmembrane region" description="Helical" evidence="1">
    <location>
        <begin position="150"/>
        <end position="171"/>
    </location>
</feature>